<comment type="caution">
    <text evidence="2">The sequence shown here is derived from an EMBL/GenBank/DDBJ whole genome shotgun (WGS) entry which is preliminary data.</text>
</comment>
<name>A0A2S3ZKF1_9MICO</name>
<dbReference type="AlphaFoldDB" id="A0A2S3ZKF1"/>
<keyword evidence="3" id="KW-1185">Reference proteome</keyword>
<evidence type="ECO:0000256" key="1">
    <source>
        <dbReference type="SAM" id="MobiDB-lite"/>
    </source>
</evidence>
<protein>
    <recommendedName>
        <fullName evidence="4">Transcriptional regulator</fullName>
    </recommendedName>
</protein>
<gene>
    <name evidence="2" type="ORF">C3B61_02545</name>
</gene>
<evidence type="ECO:0008006" key="4">
    <source>
        <dbReference type="Google" id="ProtNLM"/>
    </source>
</evidence>
<dbReference type="Proteomes" id="UP000237340">
    <property type="component" value="Unassembled WGS sequence"/>
</dbReference>
<evidence type="ECO:0000313" key="3">
    <source>
        <dbReference type="Proteomes" id="UP000237340"/>
    </source>
</evidence>
<sequence>MNDHGSSAVAAAPGADTRWMSDRREHPSFPPEVLLAADYRRALGADLRLRRGAERGYLHRIGWGQYCPAGVWAGLDRDQRYALRVRAAALARRGALPLSHQSAAVLWQLPLQAPWPDEVHFLGPRAAGGRSDPGIRKHTVGFDARDVELKDGVLVTSVARTVIELATIVDLRSAVAAADRALAVDRTGRIPPLTNRATLLETWHRMLPFRGSVRARTVIDFATPLSGSPDESGSRVTIALAGLPEPELQHPFVIEDRTVFSDFFWRGVRGVGESDGRVKYFDPVLLAGRTPAEVVYEEKLREDAIRLQVLGFVRWDHATGMSVPRLSARLARLGLTPGRPRLAGR</sequence>
<feature type="region of interest" description="Disordered" evidence="1">
    <location>
        <begin position="1"/>
        <end position="24"/>
    </location>
</feature>
<reference evidence="2 3" key="1">
    <citation type="submission" date="2018-01" db="EMBL/GenBank/DDBJ databases">
        <title>Cryobacterium sp. nov., from glaciers in China.</title>
        <authorList>
            <person name="Liu Q."/>
            <person name="Xin Y.-H."/>
        </authorList>
    </citation>
    <scope>NUCLEOTIDE SEQUENCE [LARGE SCALE GENOMIC DNA]</scope>
    <source>
        <strain evidence="2 3">TMN-42</strain>
    </source>
</reference>
<organism evidence="2 3">
    <name type="scientific">Cryobacterium zongtaii</name>
    <dbReference type="NCBI Taxonomy" id="1259217"/>
    <lineage>
        <taxon>Bacteria</taxon>
        <taxon>Bacillati</taxon>
        <taxon>Actinomycetota</taxon>
        <taxon>Actinomycetes</taxon>
        <taxon>Micrococcales</taxon>
        <taxon>Microbacteriaceae</taxon>
        <taxon>Cryobacterium</taxon>
    </lineage>
</organism>
<evidence type="ECO:0000313" key="2">
    <source>
        <dbReference type="EMBL" id="POH68808.1"/>
    </source>
</evidence>
<proteinExistence type="predicted"/>
<accession>A0A2S3ZKF1</accession>
<dbReference type="EMBL" id="PPXD01000005">
    <property type="protein sequence ID" value="POH68808.1"/>
    <property type="molecule type" value="Genomic_DNA"/>
</dbReference>